<dbReference type="PANTHER" id="PTHR43252:SF7">
    <property type="entry name" value="TRANSCRIPTIONAL REGULATOR YQJI"/>
    <property type="match status" value="1"/>
</dbReference>
<gene>
    <name evidence="2" type="ORF">DSO08_03135</name>
</gene>
<protein>
    <submittedName>
        <fullName evidence="2">PadR family transcriptional regulator</fullName>
    </submittedName>
</protein>
<organism evidence="2 3">
    <name type="scientific">Thermoproteota archaeon</name>
    <dbReference type="NCBI Taxonomy" id="2056631"/>
    <lineage>
        <taxon>Archaea</taxon>
        <taxon>Thermoproteota</taxon>
    </lineage>
</organism>
<dbReference type="PANTHER" id="PTHR43252">
    <property type="entry name" value="TRANSCRIPTIONAL REGULATOR YQJI"/>
    <property type="match status" value="1"/>
</dbReference>
<name>A0A523BDR8_9CREN</name>
<evidence type="ECO:0000313" key="3">
    <source>
        <dbReference type="Proteomes" id="UP000315399"/>
    </source>
</evidence>
<reference evidence="2 3" key="1">
    <citation type="journal article" date="2019" name="Nat. Microbiol.">
        <title>Expanding anaerobic alkane metabolism in the domain of Archaea.</title>
        <authorList>
            <person name="Wang Y."/>
            <person name="Wegener G."/>
            <person name="Hou J."/>
            <person name="Wang F."/>
            <person name="Xiao X."/>
        </authorList>
    </citation>
    <scope>NUCLEOTIDE SEQUENCE [LARGE SCALE GENOMIC DNA]</scope>
    <source>
        <strain evidence="2">WYZ-LMO10</strain>
    </source>
</reference>
<dbReference type="Gene3D" id="1.10.10.10">
    <property type="entry name" value="Winged helix-like DNA-binding domain superfamily/Winged helix DNA-binding domain"/>
    <property type="match status" value="1"/>
</dbReference>
<dbReference type="Proteomes" id="UP000315399">
    <property type="component" value="Unassembled WGS sequence"/>
</dbReference>
<proteinExistence type="predicted"/>
<dbReference type="InterPro" id="IPR036388">
    <property type="entry name" value="WH-like_DNA-bd_sf"/>
</dbReference>
<dbReference type="SUPFAM" id="SSF46785">
    <property type="entry name" value="Winged helix' DNA-binding domain"/>
    <property type="match status" value="1"/>
</dbReference>
<comment type="caution">
    <text evidence="2">The sequence shown here is derived from an EMBL/GenBank/DDBJ whole genome shotgun (WGS) entry which is preliminary data.</text>
</comment>
<accession>A0A523BDR8</accession>
<dbReference type="InterPro" id="IPR036390">
    <property type="entry name" value="WH_DNA-bd_sf"/>
</dbReference>
<dbReference type="EMBL" id="QNVH01000022">
    <property type="protein sequence ID" value="TDA39093.1"/>
    <property type="molecule type" value="Genomic_DNA"/>
</dbReference>
<evidence type="ECO:0000259" key="1">
    <source>
        <dbReference type="Pfam" id="PF03551"/>
    </source>
</evidence>
<sequence>MALRRLEEKITKENLWIYILSLLKERPLYAYEIKEMIRERFGFEPATITAYVVLYRLEREGLVESKQERGSSDNVIRRYYRITEKGIQTVEAGREFLKRILKLLEAPERSPDAD</sequence>
<evidence type="ECO:0000313" key="2">
    <source>
        <dbReference type="EMBL" id="TDA39093.1"/>
    </source>
</evidence>
<feature type="domain" description="Transcription regulator PadR N-terminal" evidence="1">
    <location>
        <begin position="19"/>
        <end position="90"/>
    </location>
</feature>
<dbReference type="InterPro" id="IPR005149">
    <property type="entry name" value="Tscrpt_reg_PadR_N"/>
</dbReference>
<dbReference type="AlphaFoldDB" id="A0A523BDR8"/>
<dbReference type="Pfam" id="PF03551">
    <property type="entry name" value="PadR"/>
    <property type="match status" value="1"/>
</dbReference>